<dbReference type="GeneID" id="86054544"/>
<proteinExistence type="predicted"/>
<dbReference type="RefSeq" id="WP_154465712.1">
    <property type="nucleotide sequence ID" value="NZ_JAXDZL010000073.1"/>
</dbReference>
<organism evidence="1 2">
    <name type="scientific">Eisenbergiella porci</name>
    <dbReference type="NCBI Taxonomy" id="2652274"/>
    <lineage>
        <taxon>Bacteria</taxon>
        <taxon>Bacillati</taxon>
        <taxon>Bacillota</taxon>
        <taxon>Clostridia</taxon>
        <taxon>Lachnospirales</taxon>
        <taxon>Lachnospiraceae</taxon>
        <taxon>Eisenbergiella</taxon>
    </lineage>
</organism>
<reference evidence="1 2" key="1">
    <citation type="submission" date="2019-08" db="EMBL/GenBank/DDBJ databases">
        <title>In-depth cultivation of the pig gut microbiome towards novel bacterial diversity and tailored functional studies.</title>
        <authorList>
            <person name="Wylensek D."/>
            <person name="Hitch T.C.A."/>
            <person name="Clavel T."/>
        </authorList>
    </citation>
    <scope>NUCLEOTIDE SEQUENCE [LARGE SCALE GENOMIC DNA]</scope>
    <source>
        <strain evidence="1 2">WCA-389-WT-23B</strain>
    </source>
</reference>
<gene>
    <name evidence="1" type="ORF">FYJ45_15985</name>
</gene>
<dbReference type="EMBL" id="VUMI01000026">
    <property type="protein sequence ID" value="MSS89730.1"/>
    <property type="molecule type" value="Genomic_DNA"/>
</dbReference>
<sequence length="93" mass="10473">MKEGKFSFSNKKQTSVMAAAAVLGLLIFSLLVWMVRADRLETRRTILDISDIYLAEMADYPAAWKKHILHQIPPALPGNRTGSCPLHHHPRHG</sequence>
<dbReference type="Proteomes" id="UP000436047">
    <property type="component" value="Unassembled WGS sequence"/>
</dbReference>
<dbReference type="AlphaFoldDB" id="A0A6N7WK02"/>
<comment type="caution">
    <text evidence="1">The sequence shown here is derived from an EMBL/GenBank/DDBJ whole genome shotgun (WGS) entry which is preliminary data.</text>
</comment>
<evidence type="ECO:0000313" key="1">
    <source>
        <dbReference type="EMBL" id="MSS89730.1"/>
    </source>
</evidence>
<name>A0A6N7WK02_9FIRM</name>
<protein>
    <submittedName>
        <fullName evidence="1">Uncharacterized protein</fullName>
    </submittedName>
</protein>
<keyword evidence="2" id="KW-1185">Reference proteome</keyword>
<evidence type="ECO:0000313" key="2">
    <source>
        <dbReference type="Proteomes" id="UP000436047"/>
    </source>
</evidence>
<accession>A0A6N7WK02</accession>